<organism evidence="1 2">
    <name type="scientific">Lactuca sativa</name>
    <name type="common">Garden lettuce</name>
    <dbReference type="NCBI Taxonomy" id="4236"/>
    <lineage>
        <taxon>Eukaryota</taxon>
        <taxon>Viridiplantae</taxon>
        <taxon>Streptophyta</taxon>
        <taxon>Embryophyta</taxon>
        <taxon>Tracheophyta</taxon>
        <taxon>Spermatophyta</taxon>
        <taxon>Magnoliopsida</taxon>
        <taxon>eudicotyledons</taxon>
        <taxon>Gunneridae</taxon>
        <taxon>Pentapetalae</taxon>
        <taxon>asterids</taxon>
        <taxon>campanulids</taxon>
        <taxon>Asterales</taxon>
        <taxon>Asteraceae</taxon>
        <taxon>Cichorioideae</taxon>
        <taxon>Cichorieae</taxon>
        <taxon>Lactucinae</taxon>
        <taxon>Lactuca</taxon>
    </lineage>
</organism>
<comment type="caution">
    <text evidence="1">The sequence shown here is derived from an EMBL/GenBank/DDBJ whole genome shotgun (WGS) entry which is preliminary data.</text>
</comment>
<gene>
    <name evidence="1" type="ORF">LSAT_V11C500270440</name>
</gene>
<proteinExistence type="predicted"/>
<evidence type="ECO:0000313" key="1">
    <source>
        <dbReference type="EMBL" id="KAJ0204117.1"/>
    </source>
</evidence>
<keyword evidence="2" id="KW-1185">Reference proteome</keyword>
<sequence>MGNLLIFKIWPQKFNEFDHKALTMRTVLTLDFRLISCILAMEEVGKFAVTILTKQVWQNMKGVSRSTARWKRSNTTTSNIKSGNEYSMVLYDRCSFLLSFKFYFPMQSKTFLNFRD</sequence>
<evidence type="ECO:0000313" key="2">
    <source>
        <dbReference type="Proteomes" id="UP000235145"/>
    </source>
</evidence>
<dbReference type="AlphaFoldDB" id="A0A9R1VG60"/>
<name>A0A9R1VG60_LACSA</name>
<dbReference type="Proteomes" id="UP000235145">
    <property type="component" value="Unassembled WGS sequence"/>
</dbReference>
<protein>
    <submittedName>
        <fullName evidence="1">Uncharacterized protein</fullName>
    </submittedName>
</protein>
<accession>A0A9R1VG60</accession>
<reference evidence="1 2" key="1">
    <citation type="journal article" date="2017" name="Nat. Commun.">
        <title>Genome assembly with in vitro proximity ligation data and whole-genome triplication in lettuce.</title>
        <authorList>
            <person name="Reyes-Chin-Wo S."/>
            <person name="Wang Z."/>
            <person name="Yang X."/>
            <person name="Kozik A."/>
            <person name="Arikit S."/>
            <person name="Song C."/>
            <person name="Xia L."/>
            <person name="Froenicke L."/>
            <person name="Lavelle D.O."/>
            <person name="Truco M.J."/>
            <person name="Xia R."/>
            <person name="Zhu S."/>
            <person name="Xu C."/>
            <person name="Xu H."/>
            <person name="Xu X."/>
            <person name="Cox K."/>
            <person name="Korf I."/>
            <person name="Meyers B.C."/>
            <person name="Michelmore R.W."/>
        </authorList>
    </citation>
    <scope>NUCLEOTIDE SEQUENCE [LARGE SCALE GENOMIC DNA]</scope>
    <source>
        <strain evidence="2">cv. Salinas</strain>
        <tissue evidence="1">Seedlings</tissue>
    </source>
</reference>
<dbReference type="EMBL" id="NBSK02000005">
    <property type="protein sequence ID" value="KAJ0204117.1"/>
    <property type="molecule type" value="Genomic_DNA"/>
</dbReference>